<feature type="transmembrane region" description="Helical" evidence="9">
    <location>
        <begin position="437"/>
        <end position="461"/>
    </location>
</feature>
<comment type="similarity">
    <text evidence="2 9">Belongs to the V-ATPase 116 kDa subunit family.</text>
</comment>
<dbReference type="GO" id="GO:0007035">
    <property type="term" value="P:vacuolar acidification"/>
    <property type="evidence" value="ECO:0007669"/>
    <property type="project" value="TreeGrafter"/>
</dbReference>
<sequence length="882" mass="99464">MVPCGAEGSSDETTQRVVRCSEQARPPPWRPAKMDLWRSEPMQRIRLMVPAEAARETIVSLGEIGLVQFVDLNPNRSAFQRTYATEVKRCDEMTRRLRFFKEQVAKEDLPTGGRGLDKGISLDELEARLEELERELLEVNANSERLQRTRSELVELQLVLEKAGSFFEEARGIAQPEFLDTGAPQDIGAPLLESAQPVEHKVARVGFLAGLIPKEKLENFERLLFRATRGNMFLKHSDVGTIKDPATGEHLEKDVFVVFYAGERARTKIMKICEVYGANTYPFPEEAARQRQMNSEVTMRLRELSTTIEAGERLRYEVLRTLAANITGWCERLIREKATFHVMNKLSVDNSRKVLVGEAWVPVDALEEVRDALVTATEVSSAQTSTILEHMRPEGPPPTYFKTNKFTEGFQSIVEAYGVARYREVNPSVFTCVTFPFLFAVMFGDLGHGILMLLFALFMVIREKALSKTKNDMFEMLFGGRYVILMMAIFSIYTGLVYNEAFSMPTTLFGDTKWVCQNGTQDDWTAVDIRFCHGRNLTFLNNTDPYPLGLDPAWHGTKNELTFTNSLKMKMSVIFGVLHMDLGIVMSLFNQQYFQDSLSIWCEVVPQLLFLNSIFGYLAFMIVYKWSVNANFAYQYPPPLETPLNKGTADLYNVMINMFLSPGHVDDAGRLYDGQGAIQGILIFVAFISVPWMLLPKPLILRKRHMAGRLGRSRTGYSSVANADDSDDQELLDDDEPNFGAAHGGAEAAAGVFNFGDIMVHQMIHTIEFVLGAVSNTASYLRLWALTLAHSQLSVVFYDRVLMMVVSIAADEASVARSVIMILTGFFVFAMATLGVLMVMESLSAFLHALRLHWVEYQNKFYNGDGYKFIPFSFANVGKEDL</sequence>
<comment type="subcellular location">
    <subcellularLocation>
        <location evidence="1">Membrane</location>
        <topology evidence="1">Multi-pass membrane protein</topology>
    </subcellularLocation>
</comment>
<feature type="transmembrane region" description="Helical" evidence="9">
    <location>
        <begin position="601"/>
        <end position="624"/>
    </location>
</feature>
<dbReference type="Proteomes" id="UP000708148">
    <property type="component" value="Unassembled WGS sequence"/>
</dbReference>
<accession>A0A8S1JCC5</accession>
<keyword evidence="13" id="KW-1185">Reference proteome</keyword>
<dbReference type="InterPro" id="IPR026028">
    <property type="entry name" value="V-type_ATPase_116kDa_su_euka"/>
</dbReference>
<keyword evidence="4 9" id="KW-0812">Transmembrane</keyword>
<keyword evidence="10" id="KW-0175">Coiled coil</keyword>
<feature type="coiled-coil region" evidence="10">
    <location>
        <begin position="115"/>
        <end position="149"/>
    </location>
</feature>
<feature type="transmembrane region" description="Helical" evidence="9">
    <location>
        <begin position="818"/>
        <end position="840"/>
    </location>
</feature>
<evidence type="ECO:0000256" key="11">
    <source>
        <dbReference type="SAM" id="MobiDB-lite"/>
    </source>
</evidence>
<dbReference type="Pfam" id="PF01496">
    <property type="entry name" value="V_ATPase_I"/>
    <property type="match status" value="1"/>
</dbReference>
<dbReference type="GO" id="GO:0051117">
    <property type="term" value="F:ATPase binding"/>
    <property type="evidence" value="ECO:0007669"/>
    <property type="project" value="TreeGrafter"/>
</dbReference>
<feature type="transmembrane region" description="Helical" evidence="9">
    <location>
        <begin position="571"/>
        <end position="589"/>
    </location>
</feature>
<evidence type="ECO:0000256" key="1">
    <source>
        <dbReference type="ARBA" id="ARBA00004141"/>
    </source>
</evidence>
<keyword evidence="5 9" id="KW-0375">Hydrogen ion transport</keyword>
<evidence type="ECO:0000256" key="2">
    <source>
        <dbReference type="ARBA" id="ARBA00009904"/>
    </source>
</evidence>
<dbReference type="AlphaFoldDB" id="A0A8S1JCC5"/>
<dbReference type="OrthoDB" id="10264220at2759"/>
<organism evidence="12 13">
    <name type="scientific">Ostreobium quekettii</name>
    <dbReference type="NCBI Taxonomy" id="121088"/>
    <lineage>
        <taxon>Eukaryota</taxon>
        <taxon>Viridiplantae</taxon>
        <taxon>Chlorophyta</taxon>
        <taxon>core chlorophytes</taxon>
        <taxon>Ulvophyceae</taxon>
        <taxon>TCBD clade</taxon>
        <taxon>Bryopsidales</taxon>
        <taxon>Ostreobineae</taxon>
        <taxon>Ostreobiaceae</taxon>
        <taxon>Ostreobium</taxon>
    </lineage>
</organism>
<keyword evidence="7 9" id="KW-0406">Ion transport</keyword>
<dbReference type="InterPro" id="IPR002490">
    <property type="entry name" value="V-ATPase_116kDa_su"/>
</dbReference>
<evidence type="ECO:0000256" key="5">
    <source>
        <dbReference type="ARBA" id="ARBA00022781"/>
    </source>
</evidence>
<name>A0A8S1JCC5_9CHLO</name>
<evidence type="ECO:0000256" key="7">
    <source>
        <dbReference type="ARBA" id="ARBA00023065"/>
    </source>
</evidence>
<evidence type="ECO:0000256" key="6">
    <source>
        <dbReference type="ARBA" id="ARBA00022989"/>
    </source>
</evidence>
<dbReference type="GO" id="GO:0046961">
    <property type="term" value="F:proton-transporting ATPase activity, rotational mechanism"/>
    <property type="evidence" value="ECO:0007669"/>
    <property type="project" value="InterPro"/>
</dbReference>
<reference evidence="12" key="1">
    <citation type="submission" date="2020-12" db="EMBL/GenBank/DDBJ databases">
        <authorList>
            <person name="Iha C."/>
        </authorList>
    </citation>
    <scope>NUCLEOTIDE SEQUENCE</scope>
</reference>
<keyword evidence="8 9" id="KW-0472">Membrane</keyword>
<keyword evidence="3 9" id="KW-0813">Transport</keyword>
<evidence type="ECO:0000256" key="3">
    <source>
        <dbReference type="ARBA" id="ARBA00022448"/>
    </source>
</evidence>
<dbReference type="PANTHER" id="PTHR11629:SF63">
    <property type="entry name" value="V-TYPE PROTON ATPASE SUBUNIT A"/>
    <property type="match status" value="1"/>
</dbReference>
<keyword evidence="6 9" id="KW-1133">Transmembrane helix</keyword>
<evidence type="ECO:0000256" key="4">
    <source>
        <dbReference type="ARBA" id="ARBA00022692"/>
    </source>
</evidence>
<dbReference type="EMBL" id="CAJHUC010002955">
    <property type="protein sequence ID" value="CAD7704796.1"/>
    <property type="molecule type" value="Genomic_DNA"/>
</dbReference>
<comment type="caution">
    <text evidence="12">The sequence shown here is derived from an EMBL/GenBank/DDBJ whole genome shotgun (WGS) entry which is preliminary data.</text>
</comment>
<evidence type="ECO:0000256" key="9">
    <source>
        <dbReference type="RuleBase" id="RU361189"/>
    </source>
</evidence>
<proteinExistence type="inferred from homology"/>
<evidence type="ECO:0000256" key="10">
    <source>
        <dbReference type="SAM" id="Coils"/>
    </source>
</evidence>
<feature type="transmembrane region" description="Helical" evidence="9">
    <location>
        <begin position="482"/>
        <end position="499"/>
    </location>
</feature>
<evidence type="ECO:0000313" key="12">
    <source>
        <dbReference type="EMBL" id="CAD7704796.1"/>
    </source>
</evidence>
<protein>
    <recommendedName>
        <fullName evidence="9">V-type proton ATPase subunit a</fullName>
    </recommendedName>
</protein>
<feature type="transmembrane region" description="Helical" evidence="9">
    <location>
        <begin position="676"/>
        <end position="695"/>
    </location>
</feature>
<evidence type="ECO:0000256" key="8">
    <source>
        <dbReference type="ARBA" id="ARBA00023136"/>
    </source>
</evidence>
<evidence type="ECO:0000313" key="13">
    <source>
        <dbReference type="Proteomes" id="UP000708148"/>
    </source>
</evidence>
<dbReference type="GO" id="GO:0000220">
    <property type="term" value="C:vacuolar proton-transporting V-type ATPase, V0 domain"/>
    <property type="evidence" value="ECO:0007669"/>
    <property type="project" value="InterPro"/>
</dbReference>
<feature type="region of interest" description="Disordered" evidence="11">
    <location>
        <begin position="1"/>
        <end position="26"/>
    </location>
</feature>
<dbReference type="PIRSF" id="PIRSF001293">
    <property type="entry name" value="ATP6V0A1"/>
    <property type="match status" value="1"/>
</dbReference>
<comment type="function">
    <text evidence="9">Essential component of the vacuolar proton pump (V-ATPase), a multimeric enzyme that catalyzes the translocation of protons across the membranes. Required for assembly and activity of the V-ATPase.</text>
</comment>
<gene>
    <name evidence="12" type="ORF">OSTQU699_LOCUS10151</name>
</gene>
<dbReference type="PANTHER" id="PTHR11629">
    <property type="entry name" value="VACUOLAR PROTON ATPASES"/>
    <property type="match status" value="1"/>
</dbReference>